<organism evidence="4 5">
    <name type="scientific">Rhizobium vallis</name>
    <dbReference type="NCBI Taxonomy" id="634290"/>
    <lineage>
        <taxon>Bacteria</taxon>
        <taxon>Pseudomonadati</taxon>
        <taxon>Pseudomonadota</taxon>
        <taxon>Alphaproteobacteria</taxon>
        <taxon>Hyphomicrobiales</taxon>
        <taxon>Rhizobiaceae</taxon>
        <taxon>Rhizobium/Agrobacterium group</taxon>
        <taxon>Rhizobium</taxon>
    </lineage>
</organism>
<evidence type="ECO:0000313" key="4">
    <source>
        <dbReference type="EMBL" id="RUM20459.1"/>
    </source>
</evidence>
<dbReference type="GO" id="GO:0016705">
    <property type="term" value="F:oxidoreductase activity, acting on paired donors, with incorporation or reduction of molecular oxygen"/>
    <property type="evidence" value="ECO:0007669"/>
    <property type="project" value="InterPro"/>
</dbReference>
<evidence type="ECO:0000256" key="2">
    <source>
        <dbReference type="ARBA" id="ARBA00010617"/>
    </source>
</evidence>
<proteinExistence type="inferred from homology"/>
<comment type="cofactor">
    <cofactor evidence="1">
        <name>heme</name>
        <dbReference type="ChEBI" id="CHEBI:30413"/>
    </cofactor>
</comment>
<dbReference type="PANTHER" id="PTHR46696">
    <property type="entry name" value="P450, PUTATIVE (EUROFUNG)-RELATED"/>
    <property type="match status" value="1"/>
</dbReference>
<comment type="similarity">
    <text evidence="2 3">Belongs to the cytochrome P450 family.</text>
</comment>
<dbReference type="GO" id="GO:0004497">
    <property type="term" value="F:monooxygenase activity"/>
    <property type="evidence" value="ECO:0007669"/>
    <property type="project" value="UniProtKB-KW"/>
</dbReference>
<evidence type="ECO:0000313" key="5">
    <source>
        <dbReference type="Proteomes" id="UP000278823"/>
    </source>
</evidence>
<gene>
    <name evidence="4" type="ORF">EFQ99_29475</name>
</gene>
<dbReference type="OrthoDB" id="9801155at2"/>
<reference evidence="5" key="1">
    <citation type="submission" date="2018-11" db="EMBL/GenBank/DDBJ databases">
        <title>Rhizobium chutanense sp. nov., isolated from root nodules of Phaseolus vulgaris in China.</title>
        <authorList>
            <person name="Huo Y."/>
        </authorList>
    </citation>
    <scope>NUCLEOTIDE SEQUENCE [LARGE SCALE GENOMIC DNA]</scope>
    <source>
        <strain evidence="5">CCBAU 65647</strain>
    </source>
</reference>
<dbReference type="RefSeq" id="WP_126924679.1">
    <property type="nucleotide sequence ID" value="NZ_ML133699.1"/>
</dbReference>
<dbReference type="GO" id="GO:0020037">
    <property type="term" value="F:heme binding"/>
    <property type="evidence" value="ECO:0007669"/>
    <property type="project" value="InterPro"/>
</dbReference>
<dbReference type="GO" id="GO:0005506">
    <property type="term" value="F:iron ion binding"/>
    <property type="evidence" value="ECO:0007669"/>
    <property type="project" value="InterPro"/>
</dbReference>
<keyword evidence="3" id="KW-0408">Iron</keyword>
<dbReference type="PRINTS" id="PR00385">
    <property type="entry name" value="P450"/>
</dbReference>
<dbReference type="Pfam" id="PF00067">
    <property type="entry name" value="p450"/>
    <property type="match status" value="1"/>
</dbReference>
<dbReference type="InterPro" id="IPR017972">
    <property type="entry name" value="Cyt_P450_CS"/>
</dbReference>
<sequence length="408" mass="44591">MPLVEGHTAVECPKGIPLWDIDPYDEDILRDPHEYYTELRQKGPLVYIPKYSVLASGTFAVTREIFSDWQRFVSSRGVGLTDFGLVEPWRPPSIILEVDPPAHTLTRAVMARALSPKAVMQLKEDFARSAKDLIRRLLDRGAPFDAVVDLAEAFPTDVFPRAVGLRERDARRMTDYGAMVFNALGPDNHLRRDALAKAADIVPWITNQCSREKLLPGGFGEAIYAASDAGEITPEQAGMLVRSLLSAGVDTTVTGIGNALWCLANNPDQYALLREDPSRARAVFEEALRLTSPVHTFCRTAAADTEVAGTKIAEGTKVLCVLGAANTDPDHWDDPMRFDISRKVTGHMAFGAGIHGCVGQNVARAEGEAILSELAKAVRSLELVGAPVWRPNNAIRALDKLPVRFLAA</sequence>
<accession>A0A432PC64</accession>
<dbReference type="CDD" id="cd11037">
    <property type="entry name" value="CYP199A2-like"/>
    <property type="match status" value="1"/>
</dbReference>
<dbReference type="SUPFAM" id="SSF48264">
    <property type="entry name" value="Cytochrome P450"/>
    <property type="match status" value="1"/>
</dbReference>
<dbReference type="Proteomes" id="UP000278823">
    <property type="component" value="Unassembled WGS sequence"/>
</dbReference>
<keyword evidence="3" id="KW-0349">Heme</keyword>
<evidence type="ECO:0000256" key="1">
    <source>
        <dbReference type="ARBA" id="ARBA00001971"/>
    </source>
</evidence>
<dbReference type="PROSITE" id="PS00086">
    <property type="entry name" value="CYTOCHROME_P450"/>
    <property type="match status" value="1"/>
</dbReference>
<dbReference type="InterPro" id="IPR001128">
    <property type="entry name" value="Cyt_P450"/>
</dbReference>
<dbReference type="InterPro" id="IPR002397">
    <property type="entry name" value="Cyt_P450_B"/>
</dbReference>
<dbReference type="AlphaFoldDB" id="A0A432PC64"/>
<protein>
    <submittedName>
        <fullName evidence="4">Cytochrome P450</fullName>
    </submittedName>
</protein>
<dbReference type="PANTHER" id="PTHR46696:SF1">
    <property type="entry name" value="CYTOCHROME P450 YJIB-RELATED"/>
    <property type="match status" value="1"/>
</dbReference>
<evidence type="ECO:0000256" key="3">
    <source>
        <dbReference type="RuleBase" id="RU000461"/>
    </source>
</evidence>
<keyword evidence="5" id="KW-1185">Reference proteome</keyword>
<comment type="caution">
    <text evidence="4">The sequence shown here is derived from an EMBL/GenBank/DDBJ whole genome shotgun (WGS) entry which is preliminary data.</text>
</comment>
<dbReference type="InterPro" id="IPR036396">
    <property type="entry name" value="Cyt_P450_sf"/>
</dbReference>
<dbReference type="Gene3D" id="1.10.630.10">
    <property type="entry name" value="Cytochrome P450"/>
    <property type="match status" value="1"/>
</dbReference>
<keyword evidence="3" id="KW-0560">Oxidoreductase</keyword>
<keyword evidence="3" id="KW-0479">Metal-binding</keyword>
<dbReference type="PRINTS" id="PR00359">
    <property type="entry name" value="BP450"/>
</dbReference>
<dbReference type="EMBL" id="RJTH01000015">
    <property type="protein sequence ID" value="RUM20459.1"/>
    <property type="molecule type" value="Genomic_DNA"/>
</dbReference>
<name>A0A432PC64_9HYPH</name>
<keyword evidence="3" id="KW-0503">Monooxygenase</keyword>